<dbReference type="Proteomes" id="UP000183758">
    <property type="component" value="Unassembled WGS sequence"/>
</dbReference>
<comment type="caution">
    <text evidence="3">The sequence shown here is derived from an EMBL/GenBank/DDBJ whole genome shotgun (WGS) entry which is preliminary data.</text>
</comment>
<dbReference type="Gene3D" id="3.40.50.410">
    <property type="entry name" value="von Willebrand factor, type A domain"/>
    <property type="match status" value="1"/>
</dbReference>
<evidence type="ECO:0000256" key="1">
    <source>
        <dbReference type="SAM" id="Phobius"/>
    </source>
</evidence>
<evidence type="ECO:0000313" key="4">
    <source>
        <dbReference type="Proteomes" id="UP000183758"/>
    </source>
</evidence>
<dbReference type="Pfam" id="PF00092">
    <property type="entry name" value="VWA"/>
    <property type="match status" value="1"/>
</dbReference>
<dbReference type="AlphaFoldDB" id="A0A1J5HVF6"/>
<dbReference type="SUPFAM" id="SSF53300">
    <property type="entry name" value="vWA-like"/>
    <property type="match status" value="1"/>
</dbReference>
<feature type="domain" description="VWFA" evidence="2">
    <location>
        <begin position="137"/>
        <end position="324"/>
    </location>
</feature>
<dbReference type="SMART" id="SM00327">
    <property type="entry name" value="VWA"/>
    <property type="match status" value="1"/>
</dbReference>
<keyword evidence="1" id="KW-0472">Membrane</keyword>
<evidence type="ECO:0000313" key="3">
    <source>
        <dbReference type="EMBL" id="OIP84046.1"/>
    </source>
</evidence>
<dbReference type="InterPro" id="IPR036465">
    <property type="entry name" value="vWFA_dom_sf"/>
</dbReference>
<gene>
    <name evidence="3" type="ORF">AUK04_02775</name>
</gene>
<reference evidence="3 4" key="1">
    <citation type="journal article" date="2016" name="Environ. Microbiol.">
        <title>Genomic resolution of a cold subsurface aquifer community provides metabolic insights for novel microbes adapted to high CO concentrations.</title>
        <authorList>
            <person name="Probst A.J."/>
            <person name="Castelle C.J."/>
            <person name="Singh A."/>
            <person name="Brown C.T."/>
            <person name="Anantharaman K."/>
            <person name="Sharon I."/>
            <person name="Hug L.A."/>
            <person name="Burstein D."/>
            <person name="Emerson J.B."/>
            <person name="Thomas B.C."/>
            <person name="Banfield J.F."/>
        </authorList>
    </citation>
    <scope>NUCLEOTIDE SEQUENCE [LARGE SCALE GENOMIC DNA]</scope>
    <source>
        <strain evidence="3">CG2_30_33_16</strain>
    </source>
</reference>
<accession>A0A1J5HVF6</accession>
<keyword evidence="1" id="KW-0812">Transmembrane</keyword>
<sequence length="422" mass="46269">MIEDSNFTPLKNSLDHPKQNKKVLLLILIFIVICASIFGLKLINTTQSSSSRSNETNPILPTLIKIKNNQPSPIHKISPTQTPNPENRFGIYTKDADFDCIPDSVEKEIGLDPNKDECILRDCDPEKKRNAKYDQVNVLFILDSSGSMAANTTDGKNKIEAAKEAISSYIAQAPENVNYGLMVYGHKGSNSPTDRPLSCAGIEVLYPLGKPNKQELLKVIAKFSATGWTPIADSFEKSTTVFSGHEDENNHIVLVSDGEETCGGDPVTAAKSLKDKKIVVQIDAIGFAVDAKTKSQLESIAQVGGGKYYEAIDAAGLNEAIKTAGQNVMIEAKFRSCLVDAYIKELLNCQSDRTLKFTKYVGTQMDAALGIRGHKLGEFSMEQYNLLKTSWDHFNPVCQAIQQQTSNAAKKAQSEAEKQLTQ</sequence>
<feature type="transmembrane region" description="Helical" evidence="1">
    <location>
        <begin position="23"/>
        <end position="43"/>
    </location>
</feature>
<protein>
    <recommendedName>
        <fullName evidence="2">VWFA domain-containing protein</fullName>
    </recommendedName>
</protein>
<dbReference type="PROSITE" id="PS50234">
    <property type="entry name" value="VWFA"/>
    <property type="match status" value="1"/>
</dbReference>
<dbReference type="EMBL" id="MNZM01000067">
    <property type="protein sequence ID" value="OIP84046.1"/>
    <property type="molecule type" value="Genomic_DNA"/>
</dbReference>
<name>A0A1J5HVF6_9BACT</name>
<evidence type="ECO:0000259" key="2">
    <source>
        <dbReference type="PROSITE" id="PS50234"/>
    </source>
</evidence>
<dbReference type="InterPro" id="IPR002035">
    <property type="entry name" value="VWF_A"/>
</dbReference>
<proteinExistence type="predicted"/>
<keyword evidence="1" id="KW-1133">Transmembrane helix</keyword>
<organism evidence="3 4">
    <name type="scientific">Candidatus Roizmanbacteria bacterium CG2_30_33_16</name>
    <dbReference type="NCBI Taxonomy" id="1805340"/>
    <lineage>
        <taxon>Bacteria</taxon>
        <taxon>Candidatus Roizmaniibacteriota</taxon>
    </lineage>
</organism>